<dbReference type="EMBL" id="QGQD01000074">
    <property type="protein sequence ID" value="TLC99224.1"/>
    <property type="molecule type" value="Genomic_DNA"/>
</dbReference>
<dbReference type="InterPro" id="IPR003740">
    <property type="entry name" value="YitT"/>
</dbReference>
<dbReference type="RefSeq" id="WP_047834154.1">
    <property type="nucleotide sequence ID" value="NZ_CABMJZ010000098.1"/>
</dbReference>
<proteinExistence type="predicted"/>
<evidence type="ECO:0000313" key="9">
    <source>
        <dbReference type="Proteomes" id="UP000306509"/>
    </source>
</evidence>
<comment type="subcellular location">
    <subcellularLocation>
        <location evidence="1">Cell membrane</location>
        <topology evidence="1">Multi-pass membrane protein</topology>
    </subcellularLocation>
</comment>
<accession>A0A4U8Q395</accession>
<dbReference type="GO" id="GO:0005886">
    <property type="term" value="C:plasma membrane"/>
    <property type="evidence" value="ECO:0007669"/>
    <property type="project" value="UniProtKB-SubCell"/>
</dbReference>
<dbReference type="InterPro" id="IPR051461">
    <property type="entry name" value="UPF0750_membrane"/>
</dbReference>
<feature type="domain" description="DUF2179" evidence="7">
    <location>
        <begin position="225"/>
        <end position="279"/>
    </location>
</feature>
<evidence type="ECO:0000256" key="3">
    <source>
        <dbReference type="ARBA" id="ARBA00022692"/>
    </source>
</evidence>
<organism evidence="8 9">
    <name type="scientific">Robinsoniella peoriensis</name>
    <dbReference type="NCBI Taxonomy" id="180332"/>
    <lineage>
        <taxon>Bacteria</taxon>
        <taxon>Bacillati</taxon>
        <taxon>Bacillota</taxon>
        <taxon>Clostridia</taxon>
        <taxon>Lachnospirales</taxon>
        <taxon>Lachnospiraceae</taxon>
        <taxon>Robinsoniella</taxon>
    </lineage>
</organism>
<feature type="transmembrane region" description="Helical" evidence="6">
    <location>
        <begin position="54"/>
        <end position="78"/>
    </location>
</feature>
<dbReference type="Pfam" id="PF02588">
    <property type="entry name" value="YitT_membrane"/>
    <property type="match status" value="1"/>
</dbReference>
<dbReference type="PIRSF" id="PIRSF006483">
    <property type="entry name" value="Membrane_protein_YitT"/>
    <property type="match status" value="1"/>
</dbReference>
<name>A0A4U8Q395_9FIRM</name>
<keyword evidence="4 6" id="KW-1133">Transmembrane helix</keyword>
<feature type="transmembrane region" description="Helical" evidence="6">
    <location>
        <begin position="12"/>
        <end position="34"/>
    </location>
</feature>
<dbReference type="Proteomes" id="UP000306509">
    <property type="component" value="Unassembled WGS sequence"/>
</dbReference>
<gene>
    <name evidence="8" type="ORF">DSM106044_04002</name>
</gene>
<evidence type="ECO:0000256" key="5">
    <source>
        <dbReference type="ARBA" id="ARBA00023136"/>
    </source>
</evidence>
<dbReference type="Pfam" id="PF10035">
    <property type="entry name" value="DUF2179"/>
    <property type="match status" value="1"/>
</dbReference>
<keyword evidence="9" id="KW-1185">Reference proteome</keyword>
<dbReference type="AlphaFoldDB" id="A0A4U8Q395"/>
<evidence type="ECO:0000259" key="7">
    <source>
        <dbReference type="Pfam" id="PF10035"/>
    </source>
</evidence>
<keyword evidence="2" id="KW-1003">Cell membrane</keyword>
<feature type="transmembrane region" description="Helical" evidence="6">
    <location>
        <begin position="112"/>
        <end position="134"/>
    </location>
</feature>
<dbReference type="PANTHER" id="PTHR33545">
    <property type="entry name" value="UPF0750 MEMBRANE PROTEIN YITT-RELATED"/>
    <property type="match status" value="1"/>
</dbReference>
<keyword evidence="3 6" id="KW-0812">Transmembrane</keyword>
<protein>
    <recommendedName>
        <fullName evidence="7">DUF2179 domain-containing protein</fullName>
    </recommendedName>
</protein>
<evidence type="ECO:0000256" key="1">
    <source>
        <dbReference type="ARBA" id="ARBA00004651"/>
    </source>
</evidence>
<evidence type="ECO:0000256" key="4">
    <source>
        <dbReference type="ARBA" id="ARBA00022989"/>
    </source>
</evidence>
<dbReference type="InterPro" id="IPR019264">
    <property type="entry name" value="DUF2179"/>
</dbReference>
<evidence type="ECO:0000313" key="8">
    <source>
        <dbReference type="EMBL" id="TLC99224.1"/>
    </source>
</evidence>
<reference evidence="8 9" key="1">
    <citation type="journal article" date="2019" name="Anaerobe">
        <title>Detection of Robinsoniella peoriensis in multiple bone samples of a trauma patient.</title>
        <authorList>
            <person name="Schrottner P."/>
            <person name="Hartwich K."/>
            <person name="Bunk B."/>
            <person name="Schober I."/>
            <person name="Helbig S."/>
            <person name="Rudolph W.W."/>
            <person name="Gunzer F."/>
        </authorList>
    </citation>
    <scope>NUCLEOTIDE SEQUENCE [LARGE SCALE GENOMIC DNA]</scope>
    <source>
        <strain evidence="8 9">DSM 106044</strain>
    </source>
</reference>
<feature type="transmembrane region" description="Helical" evidence="6">
    <location>
        <begin position="155"/>
        <end position="174"/>
    </location>
</feature>
<dbReference type="PANTHER" id="PTHR33545:SF5">
    <property type="entry name" value="UPF0750 MEMBRANE PROTEIN YITT"/>
    <property type="match status" value="1"/>
</dbReference>
<dbReference type="STRING" id="180332.GCA_000797495_01841"/>
<sequence>MGKTSKKQELKRLAFIIIASIIMAANIKTFVRAGGLYPGGFNGLTLLIQKIGQVYFSIGLPFSVINFALNAIVIIISYRFLGKKFTFYTCLMVGLTGILTDIIPGIPITSDILLIAVFGGIINGLAMSLCLMGAGSGGGTDIIAIMLSEKYHMETWNYIFISNVIMLMAAGYLFGWNQALYSIIFQFASTQIVSQLHLRYKKHTLFIVTSHPGEIYNEILACTNHGATIFTGTGCYEQEQRSMVYSVVSSDEVKEVMLKIRQVDEKAFINIIKTDQLNGRFYQRPTD</sequence>
<evidence type="ECO:0000256" key="2">
    <source>
        <dbReference type="ARBA" id="ARBA00022475"/>
    </source>
</evidence>
<dbReference type="Gene3D" id="3.30.70.120">
    <property type="match status" value="1"/>
</dbReference>
<dbReference type="OrthoDB" id="9779786at2"/>
<evidence type="ECO:0000256" key="6">
    <source>
        <dbReference type="SAM" id="Phobius"/>
    </source>
</evidence>
<feature type="transmembrane region" description="Helical" evidence="6">
    <location>
        <begin position="85"/>
        <end position="106"/>
    </location>
</feature>
<keyword evidence="5 6" id="KW-0472">Membrane</keyword>
<dbReference type="CDD" id="cd16379">
    <property type="entry name" value="YitT_C_like"/>
    <property type="match status" value="1"/>
</dbReference>
<dbReference type="InterPro" id="IPR015867">
    <property type="entry name" value="N-reg_PII/ATP_PRibTrfase_C"/>
</dbReference>
<comment type="caution">
    <text evidence="8">The sequence shown here is derived from an EMBL/GenBank/DDBJ whole genome shotgun (WGS) entry which is preliminary data.</text>
</comment>